<evidence type="ECO:0000313" key="5">
    <source>
        <dbReference type="Proteomes" id="UP000558488"/>
    </source>
</evidence>
<feature type="binding site" evidence="2">
    <location>
        <position position="158"/>
    </location>
    <ligand>
        <name>2-oxoglutarate</name>
        <dbReference type="ChEBI" id="CHEBI:16810"/>
    </ligand>
</feature>
<gene>
    <name evidence="4" type="ORF">mPipKuh1_000585</name>
</gene>
<reference evidence="4 5" key="1">
    <citation type="journal article" date="2020" name="Nature">
        <title>Six reference-quality genomes reveal evolution of bat adaptations.</title>
        <authorList>
            <person name="Jebb D."/>
            <person name="Huang Z."/>
            <person name="Pippel M."/>
            <person name="Hughes G.M."/>
            <person name="Lavrichenko K."/>
            <person name="Devanna P."/>
            <person name="Winkler S."/>
            <person name="Jermiin L.S."/>
            <person name="Skirmuntt E.C."/>
            <person name="Katzourakis A."/>
            <person name="Burkitt-Gray L."/>
            <person name="Ray D.A."/>
            <person name="Sullivan K.A.M."/>
            <person name="Roscito J.G."/>
            <person name="Kirilenko B.M."/>
            <person name="Davalos L.M."/>
            <person name="Corthals A.P."/>
            <person name="Power M.L."/>
            <person name="Jones G."/>
            <person name="Ransome R.D."/>
            <person name="Dechmann D.K.N."/>
            <person name="Locatelli A.G."/>
            <person name="Puechmaille S.J."/>
            <person name="Fedrigo O."/>
            <person name="Jarvis E.D."/>
            <person name="Hiller M."/>
            <person name="Vernes S.C."/>
            <person name="Myers E.W."/>
            <person name="Teeling E.C."/>
        </authorList>
    </citation>
    <scope>NUCLEOTIDE SEQUENCE [LARGE SCALE GENOMIC DNA]</scope>
    <source>
        <strain evidence="4">MPipKuh1</strain>
        <tissue evidence="4">Flight muscle</tissue>
    </source>
</reference>
<organism evidence="4 5">
    <name type="scientific">Pipistrellus kuhlii</name>
    <name type="common">Kuhl's pipistrelle</name>
    <dbReference type="NCBI Taxonomy" id="59472"/>
    <lineage>
        <taxon>Eukaryota</taxon>
        <taxon>Metazoa</taxon>
        <taxon>Chordata</taxon>
        <taxon>Craniata</taxon>
        <taxon>Vertebrata</taxon>
        <taxon>Euteleostomi</taxon>
        <taxon>Mammalia</taxon>
        <taxon>Eutheria</taxon>
        <taxon>Laurasiatheria</taxon>
        <taxon>Chiroptera</taxon>
        <taxon>Yangochiroptera</taxon>
        <taxon>Vespertilionidae</taxon>
        <taxon>Pipistrellus</taxon>
    </lineage>
</organism>
<evidence type="ECO:0000256" key="3">
    <source>
        <dbReference type="SAM" id="MobiDB-lite"/>
    </source>
</evidence>
<dbReference type="Proteomes" id="UP000558488">
    <property type="component" value="Unassembled WGS sequence"/>
</dbReference>
<feature type="compositionally biased region" description="Basic and acidic residues" evidence="3">
    <location>
        <begin position="1"/>
        <end position="20"/>
    </location>
</feature>
<dbReference type="InterPro" id="IPR032852">
    <property type="entry name" value="ALKBH2"/>
</dbReference>
<dbReference type="GO" id="GO:0008198">
    <property type="term" value="F:ferrous iron binding"/>
    <property type="evidence" value="ECO:0007669"/>
    <property type="project" value="TreeGrafter"/>
</dbReference>
<dbReference type="Gene3D" id="2.60.120.590">
    <property type="entry name" value="Alpha-ketoglutarate-dependent dioxygenase AlkB-like"/>
    <property type="match status" value="1"/>
</dbReference>
<name>A0A7J7UFG3_PIPKU</name>
<dbReference type="EMBL" id="JACAGB010000020">
    <property type="protein sequence ID" value="KAF6311541.1"/>
    <property type="molecule type" value="Genomic_DNA"/>
</dbReference>
<evidence type="ECO:0000256" key="2">
    <source>
        <dbReference type="PIRSR" id="PIRSR632852-1"/>
    </source>
</evidence>
<evidence type="ECO:0000256" key="1">
    <source>
        <dbReference type="ARBA" id="ARBA00001954"/>
    </source>
</evidence>
<feature type="binding site" evidence="2">
    <location>
        <begin position="101"/>
        <end position="103"/>
    </location>
    <ligand>
        <name>substrate</name>
    </ligand>
</feature>
<dbReference type="AlphaFoldDB" id="A0A7J7UFG3"/>
<dbReference type="PANTHER" id="PTHR31573">
    <property type="entry name" value="ALPHA-KETOGLUTARATE-DEPENDENT DIOXYGENASE ALKB HOMOLOG 2"/>
    <property type="match status" value="1"/>
</dbReference>
<dbReference type="SUPFAM" id="SSF51197">
    <property type="entry name" value="Clavaminate synthase-like"/>
    <property type="match status" value="1"/>
</dbReference>
<keyword evidence="4" id="KW-0223">Dioxygenase</keyword>
<dbReference type="GO" id="GO:0051747">
    <property type="term" value="F:cytosine C-5 DNA demethylase activity"/>
    <property type="evidence" value="ECO:0007669"/>
    <property type="project" value="TreeGrafter"/>
</dbReference>
<dbReference type="GO" id="GO:0035516">
    <property type="term" value="F:broad specificity oxidative DNA demethylase activity"/>
    <property type="evidence" value="ECO:0007669"/>
    <property type="project" value="TreeGrafter"/>
</dbReference>
<feature type="binding site" evidence="2">
    <location>
        <begin position="121"/>
        <end position="123"/>
    </location>
    <ligand>
        <name>substrate</name>
    </ligand>
</feature>
<dbReference type="GO" id="GO:0006307">
    <property type="term" value="P:DNA alkylation repair"/>
    <property type="evidence" value="ECO:0007669"/>
    <property type="project" value="TreeGrafter"/>
</dbReference>
<feature type="region of interest" description="Disordered" evidence="3">
    <location>
        <begin position="1"/>
        <end position="53"/>
    </location>
</feature>
<keyword evidence="4" id="KW-0560">Oxidoreductase</keyword>
<accession>A0A7J7UFG3</accession>
<protein>
    <submittedName>
        <fullName evidence="4">AlkB-like protein 2, alpha-ketoglutarate dependent dioxygenase</fullName>
    </submittedName>
</protein>
<comment type="cofactor">
    <cofactor evidence="1">
        <name>Fe(2+)</name>
        <dbReference type="ChEBI" id="CHEBI:29033"/>
    </cofactor>
</comment>
<keyword evidence="5" id="KW-1185">Reference proteome</keyword>
<comment type="caution">
    <text evidence="4">The sequence shown here is derived from an EMBL/GenBank/DDBJ whole genome shotgun (WGS) entry which is preliminary data.</text>
</comment>
<dbReference type="InterPro" id="IPR037151">
    <property type="entry name" value="AlkB-like_sf"/>
</dbReference>
<proteinExistence type="predicted"/>
<sequence>MDRFLEKRALGSPVGKREQEQTGAGSAESGEDEESTRKRPRTESPGNGTGLAGLSWRRIRSEGLDCDYTVLFGKAEADEIFQELEREVEYFTGALAKVQVFGKWHSVPRKQATYGDAGLTYTFSGLTLSPKPWVPVLERVRDRVSSVTGHTFNFVLVNRNLIPPAPNLLFSRISATTGQAFKAESPRS</sequence>
<evidence type="ECO:0000313" key="4">
    <source>
        <dbReference type="EMBL" id="KAF6311541.1"/>
    </source>
</evidence>
<dbReference type="PANTHER" id="PTHR31573:SF1">
    <property type="entry name" value="DNA OXIDATIVE DEMETHYLASE ALKBH2"/>
    <property type="match status" value="1"/>
</dbReference>